<evidence type="ECO:0000313" key="2">
    <source>
        <dbReference type="EMBL" id="OXD86725.1"/>
    </source>
</evidence>
<evidence type="ECO:0000256" key="1">
    <source>
        <dbReference type="SAM" id="Phobius"/>
    </source>
</evidence>
<accession>A0A227FZ32</accession>
<dbReference type="Proteomes" id="UP000214596">
    <property type="component" value="Unassembled WGS sequence"/>
</dbReference>
<feature type="non-terminal residue" evidence="2">
    <location>
        <position position="1"/>
    </location>
</feature>
<evidence type="ECO:0000313" key="3">
    <source>
        <dbReference type="Proteomes" id="UP000214596"/>
    </source>
</evidence>
<sequence>AVVYRFKDTSHQIEASALFETEYQLTHNQDYVIRFKAIPPYLGYSYSMQALWSITLAVILIIFCLMRGVA</sequence>
<reference evidence="2 3" key="1">
    <citation type="journal article" date="2017" name="Appl. Environ. Microbiol.">
        <title>Parallel evolution of two clades of a major Atlantic endemic Vibrio parahaemolyticus pathogen lineage by independent acquisition of related pathogenicity islands.</title>
        <authorList>
            <person name="Xu F."/>
            <person name="Gonzalez-Escalona N."/>
            <person name="Drees K.P."/>
            <person name="Sebra R.P."/>
            <person name="Cooper V.S."/>
            <person name="Jones S.H."/>
            <person name="Whistler C.A."/>
        </authorList>
    </citation>
    <scope>NUCLEOTIDE SEQUENCE [LARGE SCALE GENOMIC DNA]</scope>
    <source>
        <strain evidence="2 3">MAVP-3</strain>
    </source>
</reference>
<keyword evidence="1" id="KW-0472">Membrane</keyword>
<gene>
    <name evidence="2" type="ORF">CA163_40515</name>
</gene>
<feature type="transmembrane region" description="Helical" evidence="1">
    <location>
        <begin position="50"/>
        <end position="69"/>
    </location>
</feature>
<protein>
    <submittedName>
        <fullName evidence="2">Uncharacterized protein</fullName>
    </submittedName>
</protein>
<dbReference type="AlphaFoldDB" id="A0A227FZ32"/>
<dbReference type="EMBL" id="NIXT01005807">
    <property type="protein sequence ID" value="OXD86725.1"/>
    <property type="molecule type" value="Genomic_DNA"/>
</dbReference>
<organism evidence="2 3">
    <name type="scientific">Vibrio parahaemolyticus</name>
    <dbReference type="NCBI Taxonomy" id="670"/>
    <lineage>
        <taxon>Bacteria</taxon>
        <taxon>Pseudomonadati</taxon>
        <taxon>Pseudomonadota</taxon>
        <taxon>Gammaproteobacteria</taxon>
        <taxon>Vibrionales</taxon>
        <taxon>Vibrionaceae</taxon>
        <taxon>Vibrio</taxon>
    </lineage>
</organism>
<keyword evidence="1" id="KW-0812">Transmembrane</keyword>
<comment type="caution">
    <text evidence="2">The sequence shown here is derived from an EMBL/GenBank/DDBJ whole genome shotgun (WGS) entry which is preliminary data.</text>
</comment>
<proteinExistence type="predicted"/>
<feature type="non-terminal residue" evidence="2">
    <location>
        <position position="70"/>
    </location>
</feature>
<name>A0A227FZ32_VIBPH</name>
<keyword evidence="1" id="KW-1133">Transmembrane helix</keyword>